<dbReference type="InterPro" id="IPR000960">
    <property type="entry name" value="Flavin_mOase"/>
</dbReference>
<name>A0A0P1BGM0_9BASI</name>
<dbReference type="Pfam" id="PF00743">
    <property type="entry name" value="FMO-like"/>
    <property type="match status" value="1"/>
</dbReference>
<organism evidence="5 6">
    <name type="scientific">Ceraceosorus bombacis</name>
    <dbReference type="NCBI Taxonomy" id="401625"/>
    <lineage>
        <taxon>Eukaryota</taxon>
        <taxon>Fungi</taxon>
        <taxon>Dikarya</taxon>
        <taxon>Basidiomycota</taxon>
        <taxon>Ustilaginomycotina</taxon>
        <taxon>Exobasidiomycetes</taxon>
        <taxon>Ceraceosorales</taxon>
        <taxon>Ceraceosoraceae</taxon>
        <taxon>Ceraceosorus</taxon>
    </lineage>
</organism>
<dbReference type="Gene3D" id="3.50.50.60">
    <property type="entry name" value="FAD/NAD(P)-binding domain"/>
    <property type="match status" value="2"/>
</dbReference>
<sequence length="409" mass="44048">MSSPSSNIKVACVGAGYAGLALARSILHSAPGAQLTIYEADEGVGGVWRKTSYPGAGSDFPSHLYALPWALNPDWARFYSTRPEILAYLERVAEQSGFLPYIQFKHSVQSAVWQEQDGLWHISGTRASAQGEEEWHAKAHVLVNAGGILSKSNVPSLPGAESFKGQIVHTSQWNDDILVANKRVAVIGAGASAIQIVPALQRLGVGHTDLYVRSQAWIGTPFNFAERDANFKQEAENFGTLFTNDVDIISRKNNATPSGTPRAMLNSIENALTGLARAKLAVKPELESSFIPEFSFGCRRPTPGPGFFETITGSNVDVIQRAVDRLTKTGIVAAGDDKERAVDLVILATGYKVDHVPPFELVGRSGSSLRGEWAKSPRGYLSLATPDMPNYFTIAGPQHPSANGSLSPY</sequence>
<reference evidence="5 6" key="1">
    <citation type="submission" date="2014-09" db="EMBL/GenBank/DDBJ databases">
        <authorList>
            <person name="Magalhaes I.L.F."/>
            <person name="Oliveira U."/>
            <person name="Santos F.R."/>
            <person name="Vidigal T.H.D.A."/>
            <person name="Brescovit A.D."/>
            <person name="Santos A.J."/>
        </authorList>
    </citation>
    <scope>NUCLEOTIDE SEQUENCE [LARGE SCALE GENOMIC DNA]</scope>
</reference>
<keyword evidence="3" id="KW-0274">FAD</keyword>
<dbReference type="GO" id="GO:0050660">
    <property type="term" value="F:flavin adenine dinucleotide binding"/>
    <property type="evidence" value="ECO:0007669"/>
    <property type="project" value="InterPro"/>
</dbReference>
<dbReference type="EMBL" id="CCYA01000258">
    <property type="protein sequence ID" value="CEH15168.1"/>
    <property type="molecule type" value="Genomic_DNA"/>
</dbReference>
<keyword evidence="4" id="KW-0560">Oxidoreductase</keyword>
<keyword evidence="2" id="KW-0285">Flavoprotein</keyword>
<proteinExistence type="inferred from homology"/>
<dbReference type="GO" id="GO:0050661">
    <property type="term" value="F:NADP binding"/>
    <property type="evidence" value="ECO:0007669"/>
    <property type="project" value="InterPro"/>
</dbReference>
<dbReference type="Proteomes" id="UP000054845">
    <property type="component" value="Unassembled WGS sequence"/>
</dbReference>
<keyword evidence="6" id="KW-1185">Reference proteome</keyword>
<dbReference type="PANTHER" id="PTHR42877:SF7">
    <property type="entry name" value="FLAVIN-BINDING MONOOXYGENASE-RELATED"/>
    <property type="match status" value="1"/>
</dbReference>
<dbReference type="SUPFAM" id="SSF51905">
    <property type="entry name" value="FAD/NAD(P)-binding domain"/>
    <property type="match status" value="2"/>
</dbReference>
<dbReference type="GO" id="GO:0004499">
    <property type="term" value="F:N,N-dimethylaniline monooxygenase activity"/>
    <property type="evidence" value="ECO:0007669"/>
    <property type="project" value="InterPro"/>
</dbReference>
<dbReference type="PANTHER" id="PTHR42877">
    <property type="entry name" value="L-ORNITHINE N(5)-MONOOXYGENASE-RELATED"/>
    <property type="match status" value="1"/>
</dbReference>
<protein>
    <submittedName>
        <fullName evidence="5">Flavin-containing monooxygenase</fullName>
    </submittedName>
</protein>
<keyword evidence="5" id="KW-0503">Monooxygenase</keyword>
<dbReference type="STRING" id="401625.A0A0P1BGM0"/>
<dbReference type="OrthoDB" id="74360at2759"/>
<evidence type="ECO:0000256" key="2">
    <source>
        <dbReference type="ARBA" id="ARBA00022630"/>
    </source>
</evidence>
<dbReference type="InterPro" id="IPR020946">
    <property type="entry name" value="Flavin_mOase-like"/>
</dbReference>
<evidence type="ECO:0000313" key="6">
    <source>
        <dbReference type="Proteomes" id="UP000054845"/>
    </source>
</evidence>
<comment type="similarity">
    <text evidence="1">Belongs to the FAD-binding monooxygenase family.</text>
</comment>
<dbReference type="AlphaFoldDB" id="A0A0P1BGM0"/>
<evidence type="ECO:0000256" key="4">
    <source>
        <dbReference type="ARBA" id="ARBA00023002"/>
    </source>
</evidence>
<evidence type="ECO:0000256" key="3">
    <source>
        <dbReference type="ARBA" id="ARBA00022827"/>
    </source>
</evidence>
<dbReference type="PIRSF" id="PIRSF000332">
    <property type="entry name" value="FMO"/>
    <property type="match status" value="1"/>
</dbReference>
<dbReference type="InterPro" id="IPR036188">
    <property type="entry name" value="FAD/NAD-bd_sf"/>
</dbReference>
<evidence type="ECO:0000256" key="1">
    <source>
        <dbReference type="ARBA" id="ARBA00010139"/>
    </source>
</evidence>
<dbReference type="InterPro" id="IPR051209">
    <property type="entry name" value="FAD-bind_Monooxygenase_sf"/>
</dbReference>
<accession>A0A0P1BGM0</accession>
<evidence type="ECO:0000313" key="5">
    <source>
        <dbReference type="EMBL" id="CEH15168.1"/>
    </source>
</evidence>